<evidence type="ECO:0000256" key="9">
    <source>
        <dbReference type="ARBA" id="ARBA00023167"/>
    </source>
</evidence>
<evidence type="ECO:0000256" key="8">
    <source>
        <dbReference type="ARBA" id="ARBA00023002"/>
    </source>
</evidence>
<evidence type="ECO:0000256" key="7">
    <source>
        <dbReference type="ARBA" id="ARBA00022697"/>
    </source>
</evidence>
<dbReference type="GO" id="GO:0009086">
    <property type="term" value="P:methionine biosynthetic process"/>
    <property type="evidence" value="ECO:0007669"/>
    <property type="project" value="UniProtKB-KW"/>
</dbReference>
<evidence type="ECO:0000256" key="4">
    <source>
        <dbReference type="ARBA" id="ARBA00013213"/>
    </source>
</evidence>
<accession>A0A6J4CVK9</accession>
<evidence type="ECO:0000313" key="13">
    <source>
        <dbReference type="Proteomes" id="UP000317935"/>
    </source>
</evidence>
<evidence type="ECO:0000313" key="12">
    <source>
        <dbReference type="EMBL" id="BCD69517.1"/>
    </source>
</evidence>
<dbReference type="UniPathway" id="UPA00050">
    <property type="reaction ID" value="UER00063"/>
</dbReference>
<proteinExistence type="inferred from homology"/>
<evidence type="ECO:0000259" key="10">
    <source>
        <dbReference type="Pfam" id="PF00742"/>
    </source>
</evidence>
<reference evidence="12 13" key="1">
    <citation type="submission" date="2019-06" db="EMBL/GenBank/DDBJ databases">
        <title>Complete genome sequence of Helicobacter suis SNTW101c.</title>
        <authorList>
            <person name="Rimbara E."/>
            <person name="Suzuki M."/>
            <person name="Matsui H."/>
            <person name="Nakamura M."/>
            <person name="Mori S."/>
            <person name="Shibayama K."/>
        </authorList>
    </citation>
    <scope>NUCLEOTIDE SEQUENCE [LARGE SCALE GENOMIC DNA]</scope>
    <source>
        <strain evidence="12 13">SNTW101c</strain>
    </source>
</reference>
<sequence>MAGAVYIGIVGLGCVGLSVVKILNKHQDLLARRCGHSLVIKKGVVKDLSKAREVNFPLSNSLEDILEDPDIQIVLELTGAVELAYQIAKESLKRNKGFITANKAMLAKYPHLLHANIGFEASVGGGIPIIRALKEGLVANEITAIQGIFNGTSNFILSQMSLGKNFQEALKKAQSLGYAEANAHLDVSGQDSAHKLLILAFLAFNSLIDLNTIHVEGIEQIKPSDLHYAKQLGYRIKLVAYAHKYKEGITLGVEPMLLPKRSLLAQIEGVMNGVSLVGDCVGETFLLRAGAGGMASASAVISDLVEMSKNLKQKRKPLKLPITPYPICSHPKRSRYIRLEFIKNAPNLVDALEAKLVIQEQNTHIYTTPPIDDQSLEQCLKPLKTSKDIRQIQVLCLHELY</sequence>
<comment type="pathway">
    <text evidence="1">Amino-acid biosynthesis; L-threonine biosynthesis; L-threonine from L-aspartate: step 3/5.</text>
</comment>
<name>A0A6J4CVK9_9HELI</name>
<keyword evidence="7" id="KW-0791">Threonine biosynthesis</keyword>
<dbReference type="Gene3D" id="3.30.70.260">
    <property type="match status" value="1"/>
</dbReference>
<protein>
    <recommendedName>
        <fullName evidence="5">Homoserine dehydrogenase</fullName>
        <ecNumber evidence="4">1.1.1.3</ecNumber>
    </recommendedName>
</protein>
<keyword evidence="6" id="KW-0028">Amino-acid biosynthesis</keyword>
<comment type="similarity">
    <text evidence="3">Belongs to the homoserine dehydrogenase family.</text>
</comment>
<dbReference type="GO" id="GO:0050661">
    <property type="term" value="F:NADP binding"/>
    <property type="evidence" value="ECO:0007669"/>
    <property type="project" value="InterPro"/>
</dbReference>
<dbReference type="Proteomes" id="UP000317935">
    <property type="component" value="Chromosome"/>
</dbReference>
<dbReference type="InterPro" id="IPR005106">
    <property type="entry name" value="Asp/hSer_DH_NAD-bd"/>
</dbReference>
<feature type="domain" description="Aspartate/homoserine dehydrogenase NAD-binding" evidence="11">
    <location>
        <begin position="11"/>
        <end position="113"/>
    </location>
</feature>
<evidence type="ECO:0000256" key="6">
    <source>
        <dbReference type="ARBA" id="ARBA00022605"/>
    </source>
</evidence>
<evidence type="ECO:0000256" key="3">
    <source>
        <dbReference type="ARBA" id="ARBA00006753"/>
    </source>
</evidence>
<dbReference type="Gene3D" id="3.30.360.10">
    <property type="entry name" value="Dihydrodipicolinate Reductase, domain 2"/>
    <property type="match status" value="1"/>
</dbReference>
<dbReference type="Gene3D" id="3.40.50.720">
    <property type="entry name" value="NAD(P)-binding Rossmann-like Domain"/>
    <property type="match status" value="1"/>
</dbReference>
<dbReference type="InterPro" id="IPR001342">
    <property type="entry name" value="HDH_cat"/>
</dbReference>
<comment type="pathway">
    <text evidence="2">Amino-acid biosynthesis; L-methionine biosynthesis via de novo pathway; L-homoserine from L-aspartate: step 3/3.</text>
</comment>
<evidence type="ECO:0000256" key="1">
    <source>
        <dbReference type="ARBA" id="ARBA00005056"/>
    </source>
</evidence>
<dbReference type="UniPathway" id="UPA00051">
    <property type="reaction ID" value="UER00465"/>
</dbReference>
<keyword evidence="9" id="KW-0486">Methionine biosynthesis</keyword>
<dbReference type="AlphaFoldDB" id="A0A6J4CVK9"/>
<organism evidence="12 13">
    <name type="scientific">Helicobacter suis</name>
    <dbReference type="NCBI Taxonomy" id="104628"/>
    <lineage>
        <taxon>Bacteria</taxon>
        <taxon>Pseudomonadati</taxon>
        <taxon>Campylobacterota</taxon>
        <taxon>Epsilonproteobacteria</taxon>
        <taxon>Campylobacterales</taxon>
        <taxon>Helicobacteraceae</taxon>
        <taxon>Helicobacter</taxon>
    </lineage>
</organism>
<dbReference type="PANTHER" id="PTHR43331:SF1">
    <property type="entry name" value="HOMOSERINE DEHYDROGENASE"/>
    <property type="match status" value="1"/>
</dbReference>
<evidence type="ECO:0000256" key="5">
    <source>
        <dbReference type="ARBA" id="ARBA00013376"/>
    </source>
</evidence>
<dbReference type="SUPFAM" id="SSF51735">
    <property type="entry name" value="NAD(P)-binding Rossmann-fold domains"/>
    <property type="match status" value="1"/>
</dbReference>
<evidence type="ECO:0000259" key="11">
    <source>
        <dbReference type="Pfam" id="PF03447"/>
    </source>
</evidence>
<dbReference type="GO" id="GO:0004412">
    <property type="term" value="F:homoserine dehydrogenase activity"/>
    <property type="evidence" value="ECO:0007669"/>
    <property type="project" value="UniProtKB-EC"/>
</dbReference>
<dbReference type="EMBL" id="AP019774">
    <property type="protein sequence ID" value="BCD69517.1"/>
    <property type="molecule type" value="Genomic_DNA"/>
</dbReference>
<evidence type="ECO:0000256" key="2">
    <source>
        <dbReference type="ARBA" id="ARBA00005062"/>
    </source>
</evidence>
<gene>
    <name evidence="12" type="primary">hom</name>
    <name evidence="12" type="ORF">SNTW_01620</name>
</gene>
<keyword evidence="8" id="KW-0560">Oxidoreductase</keyword>
<dbReference type="EC" id="1.1.1.3" evidence="4"/>
<dbReference type="Pfam" id="PF00742">
    <property type="entry name" value="Homoserine_dh"/>
    <property type="match status" value="1"/>
</dbReference>
<dbReference type="Pfam" id="PF03447">
    <property type="entry name" value="NAD_binding_3"/>
    <property type="match status" value="1"/>
</dbReference>
<feature type="domain" description="Homoserine dehydrogenase catalytic" evidence="10">
    <location>
        <begin position="128"/>
        <end position="305"/>
    </location>
</feature>
<dbReference type="RefSeq" id="WP_143433386.1">
    <property type="nucleotide sequence ID" value="NZ_AP019774.1"/>
</dbReference>
<dbReference type="InterPro" id="IPR036291">
    <property type="entry name" value="NAD(P)-bd_dom_sf"/>
</dbReference>
<dbReference type="PANTHER" id="PTHR43331">
    <property type="entry name" value="HOMOSERINE DEHYDROGENASE"/>
    <property type="match status" value="1"/>
</dbReference>
<dbReference type="SUPFAM" id="SSF55347">
    <property type="entry name" value="Glyceraldehyde-3-phosphate dehydrogenase-like, C-terminal domain"/>
    <property type="match status" value="1"/>
</dbReference>
<dbReference type="NCBIfam" id="NF004976">
    <property type="entry name" value="PRK06349.1"/>
    <property type="match status" value="1"/>
</dbReference>
<dbReference type="GO" id="GO:0009088">
    <property type="term" value="P:threonine biosynthetic process"/>
    <property type="evidence" value="ECO:0007669"/>
    <property type="project" value="UniProtKB-UniPathway"/>
</dbReference>
<dbReference type="FunFam" id="3.30.360.10:FF:000005">
    <property type="entry name" value="Homoserine dehydrogenase"/>
    <property type="match status" value="1"/>
</dbReference>